<keyword evidence="7" id="KW-1185">Reference proteome</keyword>
<proteinExistence type="predicted"/>
<dbReference type="GO" id="GO:0005886">
    <property type="term" value="C:plasma membrane"/>
    <property type="evidence" value="ECO:0007669"/>
    <property type="project" value="InterPro"/>
</dbReference>
<evidence type="ECO:0000256" key="4">
    <source>
        <dbReference type="ARBA" id="ARBA00023136"/>
    </source>
</evidence>
<feature type="transmembrane region" description="Helical" evidence="5">
    <location>
        <begin position="528"/>
        <end position="552"/>
    </location>
</feature>
<dbReference type="RefSeq" id="WP_013459492.1">
    <property type="nucleotide sequence ID" value="NC_014762.1"/>
</dbReference>
<feature type="transmembrane region" description="Helical" evidence="5">
    <location>
        <begin position="129"/>
        <end position="147"/>
    </location>
</feature>
<dbReference type="Proteomes" id="UP000008721">
    <property type="component" value="Chromosome"/>
</dbReference>
<protein>
    <submittedName>
        <fullName evidence="6">Fusaric acid resistance protein conserved region</fullName>
    </submittedName>
</protein>
<sequence length="714" mass="80531">MQVDSAFISTFKSFPWQRTLYEWLTIDAPVVIYMAKVIMAALLALWISMKLNLPDPRTAIFTVFIVMQPQSGLVFSKSYYRVLGTIAGVGMSLVIMGMFSQDPVWFISFVALWIGLTTAAGFKYRNFQSYGFVLAGYTMCIVALPVIETPLEIFDIAVSRFSEVVVGIMSATVISDVVFPRRLLDSLISSEQERFQNVLSTLSDPESVFAAFDEKNPAVTRFSSGVVGLNAVRINSSFESKSDQKERQHYGHLNHEYMNLSTTFRSLKSIVASIKESEKTELLEALEHLYEPISAALKNRPNTVVTPEDLSRVLTELFEAKAGVKKQYELEKIMFEGEDKFTSGAYLISRLLNELYNHCATYLSLLKHRLSGNATRELSRTVRFSTHTDNVLVGLAALRGSGVLLLTMMFWIWTAWPFATLSITMAVVIGLLLGTMPSPLDGVKDFFKGAVVALVFAGVYDFFIIPAYTSDLLTLGLLLSPTLAFIGWMTTRPKLPVFTFGFVFMFMSQCALDTYYKIEPTKFLESSLAALIGIVFGGLAYIVVNFWSCSLTQRRVAKILRRQIVRLCVGALNVERSALESTGRDLVQQFSTQGRLNMRSSRLVYEWLLTTLEIGRAILAIRRSIQRLYAHNRHPRISDALESIKSYFEGPTDVRREFLLRELKETIAILRSSDRPNEKVQFKRFESLITELALIRTVLLHSTTFPLAKEDSCR</sequence>
<evidence type="ECO:0000256" key="1">
    <source>
        <dbReference type="ARBA" id="ARBA00004141"/>
    </source>
</evidence>
<dbReference type="AlphaFoldDB" id="E4U0R9"/>
<dbReference type="eggNOG" id="COG1289">
    <property type="taxonomic scope" value="Bacteria"/>
</dbReference>
<feature type="transmembrane region" description="Helical" evidence="5">
    <location>
        <begin position="497"/>
        <end position="516"/>
    </location>
</feature>
<feature type="transmembrane region" description="Helical" evidence="5">
    <location>
        <begin position="446"/>
        <end position="466"/>
    </location>
</feature>
<accession>E4U0R9</accession>
<dbReference type="HOGENOM" id="CLU_013927_0_0_7"/>
<feature type="transmembrane region" description="Helical" evidence="5">
    <location>
        <begin position="472"/>
        <end position="490"/>
    </location>
</feature>
<dbReference type="STRING" id="709032.Sulku_0629"/>
<evidence type="ECO:0000256" key="2">
    <source>
        <dbReference type="ARBA" id="ARBA00022692"/>
    </source>
</evidence>
<gene>
    <name evidence="6" type="ordered locus">Sulku_0629</name>
</gene>
<feature type="transmembrane region" description="Helical" evidence="5">
    <location>
        <begin position="418"/>
        <end position="434"/>
    </location>
</feature>
<dbReference type="GO" id="GO:0022857">
    <property type="term" value="F:transmembrane transporter activity"/>
    <property type="evidence" value="ECO:0007669"/>
    <property type="project" value="InterPro"/>
</dbReference>
<dbReference type="PANTHER" id="PTHR31086">
    <property type="entry name" value="ALUMINUM-ACTIVATED MALATE TRANSPORTER 10"/>
    <property type="match status" value="1"/>
</dbReference>
<evidence type="ECO:0000256" key="5">
    <source>
        <dbReference type="SAM" id="Phobius"/>
    </source>
</evidence>
<evidence type="ECO:0000313" key="6">
    <source>
        <dbReference type="EMBL" id="ADR33295.1"/>
    </source>
</evidence>
<keyword evidence="4 5" id="KW-0472">Membrane</keyword>
<evidence type="ECO:0000256" key="3">
    <source>
        <dbReference type="ARBA" id="ARBA00022989"/>
    </source>
</evidence>
<dbReference type="InterPro" id="IPR006726">
    <property type="entry name" value="PHBA_efflux_AaeB/fusaric-R"/>
</dbReference>
<reference evidence="6 7" key="1">
    <citation type="journal article" date="2012" name="Stand. Genomic Sci.">
        <title>Complete genome sequence of the sulfur compounds oxidizing chemolithoautotroph Sulfuricurvum kujiense type strain (YK-1(T)).</title>
        <authorList>
            <person name="Han C."/>
            <person name="Kotsyurbenko O."/>
            <person name="Chertkov O."/>
            <person name="Held B."/>
            <person name="Lapidus A."/>
            <person name="Nolan M."/>
            <person name="Lucas S."/>
            <person name="Hammon N."/>
            <person name="Deshpande S."/>
            <person name="Cheng J.F."/>
            <person name="Tapia R."/>
            <person name="Goodwin L.A."/>
            <person name="Pitluck S."/>
            <person name="Liolios K."/>
            <person name="Pagani I."/>
            <person name="Ivanova N."/>
            <person name="Mavromatis K."/>
            <person name="Mikhailova N."/>
            <person name="Pati A."/>
            <person name="Chen A."/>
            <person name="Palaniappan K."/>
            <person name="Land M."/>
            <person name="Hauser L."/>
            <person name="Chang Y.J."/>
            <person name="Jeffries C.D."/>
            <person name="Brambilla E.M."/>
            <person name="Rohde M."/>
            <person name="Spring S."/>
            <person name="Sikorski J."/>
            <person name="Goker M."/>
            <person name="Woyke T."/>
            <person name="Bristow J."/>
            <person name="Eisen J.A."/>
            <person name="Markowitz V."/>
            <person name="Hugenholtz P."/>
            <person name="Kyrpides N.C."/>
            <person name="Klenk H.P."/>
            <person name="Detter J.C."/>
        </authorList>
    </citation>
    <scope>NUCLEOTIDE SEQUENCE [LARGE SCALE GENOMIC DNA]</scope>
    <source>
        <strain evidence="7">ATCC BAA-921 / DSM 16994 / JCM 11577 / YK-1</strain>
    </source>
</reference>
<keyword evidence="3 5" id="KW-1133">Transmembrane helix</keyword>
<dbReference type="KEGG" id="sku:Sulku_0629"/>
<feature type="transmembrane region" description="Helical" evidence="5">
    <location>
        <begin position="105"/>
        <end position="122"/>
    </location>
</feature>
<feature type="transmembrane region" description="Helical" evidence="5">
    <location>
        <begin position="79"/>
        <end position="99"/>
    </location>
</feature>
<dbReference type="EMBL" id="CP002355">
    <property type="protein sequence ID" value="ADR33295.1"/>
    <property type="molecule type" value="Genomic_DNA"/>
</dbReference>
<name>E4U0R9_SULKY</name>
<feature type="transmembrane region" description="Helical" evidence="5">
    <location>
        <begin position="30"/>
        <end position="47"/>
    </location>
</feature>
<dbReference type="Pfam" id="PF04632">
    <property type="entry name" value="FUSC"/>
    <property type="match status" value="1"/>
</dbReference>
<evidence type="ECO:0000313" key="7">
    <source>
        <dbReference type="Proteomes" id="UP000008721"/>
    </source>
</evidence>
<comment type="subcellular location">
    <subcellularLocation>
        <location evidence="1">Membrane</location>
        <topology evidence="1">Multi-pass membrane protein</topology>
    </subcellularLocation>
</comment>
<keyword evidence="2 5" id="KW-0812">Transmembrane</keyword>
<dbReference type="OrthoDB" id="6538131at2"/>
<organism evidence="6 7">
    <name type="scientific">Sulfuricurvum kujiense (strain ATCC BAA-921 / DSM 16994 / JCM 11577 / YK-1)</name>
    <dbReference type="NCBI Taxonomy" id="709032"/>
    <lineage>
        <taxon>Bacteria</taxon>
        <taxon>Pseudomonadati</taxon>
        <taxon>Campylobacterota</taxon>
        <taxon>Epsilonproteobacteria</taxon>
        <taxon>Campylobacterales</taxon>
        <taxon>Sulfurimonadaceae</taxon>
        <taxon>Sulfuricurvum</taxon>
    </lineage>
</organism>